<dbReference type="Pfam" id="PF08448">
    <property type="entry name" value="PAS_4"/>
    <property type="match status" value="1"/>
</dbReference>
<dbReference type="NCBIfam" id="TIGR00229">
    <property type="entry name" value="sensory_box"/>
    <property type="match status" value="1"/>
</dbReference>
<feature type="transmembrane region" description="Helical" evidence="1">
    <location>
        <begin position="335"/>
        <end position="357"/>
    </location>
</feature>
<feature type="transmembrane region" description="Helical" evidence="1">
    <location>
        <begin position="22"/>
        <end position="46"/>
    </location>
</feature>
<reference evidence="4 5" key="1">
    <citation type="submission" date="2016-12" db="EMBL/GenBank/DDBJ databases">
        <authorList>
            <person name="Song W.-J."/>
            <person name="Kurnit D.M."/>
        </authorList>
    </citation>
    <scope>NUCLEOTIDE SEQUENCE [LARGE SCALE GENOMIC DNA]</scope>
    <source>
        <strain evidence="4 5">DSM 11393</strain>
    </source>
</reference>
<keyword evidence="1" id="KW-0472">Membrane</keyword>
<evidence type="ECO:0000313" key="4">
    <source>
        <dbReference type="EMBL" id="SHN65496.1"/>
    </source>
</evidence>
<dbReference type="Pfam" id="PF13487">
    <property type="entry name" value="HD_5"/>
    <property type="match status" value="1"/>
</dbReference>
<dbReference type="SUPFAM" id="SSF55785">
    <property type="entry name" value="PYP-like sensor domain (PAS domain)"/>
    <property type="match status" value="1"/>
</dbReference>
<dbReference type="InterPro" id="IPR013656">
    <property type="entry name" value="PAS_4"/>
</dbReference>
<dbReference type="PROSITE" id="PS51832">
    <property type="entry name" value="HD_GYP"/>
    <property type="match status" value="1"/>
</dbReference>
<dbReference type="PANTHER" id="PTHR43155:SF2">
    <property type="entry name" value="CYCLIC DI-GMP PHOSPHODIESTERASE PA4108"/>
    <property type="match status" value="1"/>
</dbReference>
<dbReference type="CDD" id="cd00077">
    <property type="entry name" value="HDc"/>
    <property type="match status" value="1"/>
</dbReference>
<feature type="domain" description="HD-GYP" evidence="3">
    <location>
        <begin position="501"/>
        <end position="695"/>
    </location>
</feature>
<accession>A0A1M7T479</accession>
<dbReference type="Gene3D" id="3.30.450.20">
    <property type="entry name" value="PAS domain"/>
    <property type="match status" value="1"/>
</dbReference>
<sequence>MSENVAGMTVDKKSVKMTSRPGLVWFGVIIILSMVAASFVAAYIHIGNYKSDQEKQLKQRVVLFTDGRAYSSGDWIKRIVEAAAVLINSDTFKIFAAEVDQYQGNIIDLLIATPKADTSDSDSSQLSGQLPYLRSLLDDFVKLQGFNSARIMNAKAQIYLSTDPSDPKNIVLLEKLAGEVLKDGKMRISPIRKGENGLMVDFLFPMVSDQFDNTHPKTVSILILTKDMGSKISDWLASSSYSEDKDMQTFLVQRYNNSFSFVNAKGDISDLSSSPLTSDSLLPFEVRPNLYGTDKVYSLGQFVGEKDAAPEWWIVAEFSEKIFTTAIAQTVATTYSMAGLFSLVVLFMGGMAWWWLIGSDQKKIAGQLSELYNVIETQKRLLDGINASISDPISFSDANGIYRYVNPAFAKAVGREPQTIIGLDAAAIFGFDTAKRLNVADHQALLTGEVITTQETLWLLSQRYYFQISKSPLRDENTREIIGIVAVFRDITKLLEAQEHSRRMVQQTIDALVRAIEESDTFLGGHSRLMGSVASVVGKAMNLSEPDMATIEAAANLSQVGKMFVPREILTKQGALTPEEKARMEQHVEYAKEILKDIEFDLPVVEAIYQMHERLDGKGYPRGLNGGNIGIHARILAIANTFTAMARPRSYRSAIPVSDVISFLEAHPESYDINIVSVLKDILKTPTGERIAQMMATSKVNS</sequence>
<dbReference type="AlphaFoldDB" id="A0A1M7T479"/>
<dbReference type="OrthoDB" id="9176789at2"/>
<protein>
    <submittedName>
        <fullName evidence="4">PAS domain S-box-containing protein</fullName>
    </submittedName>
</protein>
<dbReference type="STRING" id="1121455.SAMN02745728_01535"/>
<feature type="domain" description="PAS" evidence="2">
    <location>
        <begin position="377"/>
        <end position="422"/>
    </location>
</feature>
<dbReference type="InterPro" id="IPR000014">
    <property type="entry name" value="PAS"/>
</dbReference>
<dbReference type="Proteomes" id="UP000186469">
    <property type="component" value="Unassembled WGS sequence"/>
</dbReference>
<dbReference type="Gene3D" id="1.10.3210.10">
    <property type="entry name" value="Hypothetical protein af1432"/>
    <property type="match status" value="1"/>
</dbReference>
<evidence type="ECO:0000259" key="2">
    <source>
        <dbReference type="PROSITE" id="PS50112"/>
    </source>
</evidence>
<dbReference type="CDD" id="cd00130">
    <property type="entry name" value="PAS"/>
    <property type="match status" value="1"/>
</dbReference>
<keyword evidence="1" id="KW-1133">Transmembrane helix</keyword>
<dbReference type="PROSITE" id="PS50112">
    <property type="entry name" value="PAS"/>
    <property type="match status" value="1"/>
</dbReference>
<keyword evidence="1" id="KW-0812">Transmembrane</keyword>
<dbReference type="InterPro" id="IPR037522">
    <property type="entry name" value="HD_GYP_dom"/>
</dbReference>
<gene>
    <name evidence="4" type="ORF">SAMN02745728_01535</name>
</gene>
<name>A0A1M7T479_9BACT</name>
<dbReference type="InterPro" id="IPR035965">
    <property type="entry name" value="PAS-like_dom_sf"/>
</dbReference>
<proteinExistence type="predicted"/>
<keyword evidence="5" id="KW-1185">Reference proteome</keyword>
<organism evidence="4 5">
    <name type="scientific">Desulfovibrio litoralis DSM 11393</name>
    <dbReference type="NCBI Taxonomy" id="1121455"/>
    <lineage>
        <taxon>Bacteria</taxon>
        <taxon>Pseudomonadati</taxon>
        <taxon>Thermodesulfobacteriota</taxon>
        <taxon>Desulfovibrionia</taxon>
        <taxon>Desulfovibrionales</taxon>
        <taxon>Desulfovibrionaceae</taxon>
        <taxon>Desulfovibrio</taxon>
    </lineage>
</organism>
<evidence type="ECO:0000256" key="1">
    <source>
        <dbReference type="SAM" id="Phobius"/>
    </source>
</evidence>
<dbReference type="SUPFAM" id="SSF109604">
    <property type="entry name" value="HD-domain/PDEase-like"/>
    <property type="match status" value="1"/>
</dbReference>
<dbReference type="RefSeq" id="WP_072697219.1">
    <property type="nucleotide sequence ID" value="NZ_FRDI01000006.1"/>
</dbReference>
<dbReference type="InterPro" id="IPR003607">
    <property type="entry name" value="HD/PDEase_dom"/>
</dbReference>
<dbReference type="PANTHER" id="PTHR43155">
    <property type="entry name" value="CYCLIC DI-GMP PHOSPHODIESTERASE PA4108-RELATED"/>
    <property type="match status" value="1"/>
</dbReference>
<evidence type="ECO:0000313" key="5">
    <source>
        <dbReference type="Proteomes" id="UP000186469"/>
    </source>
</evidence>
<evidence type="ECO:0000259" key="3">
    <source>
        <dbReference type="PROSITE" id="PS51832"/>
    </source>
</evidence>
<dbReference type="EMBL" id="FRDI01000006">
    <property type="protein sequence ID" value="SHN65496.1"/>
    <property type="molecule type" value="Genomic_DNA"/>
</dbReference>